<dbReference type="InterPro" id="IPR010281">
    <property type="entry name" value="DUF885"/>
</dbReference>
<keyword evidence="1" id="KW-0732">Signal</keyword>
<keyword evidence="3" id="KW-1185">Reference proteome</keyword>
<dbReference type="Pfam" id="PF05960">
    <property type="entry name" value="DUF885"/>
    <property type="match status" value="2"/>
</dbReference>
<evidence type="ECO:0000313" key="2">
    <source>
        <dbReference type="EMBL" id="THG40253.1"/>
    </source>
</evidence>
<evidence type="ECO:0000313" key="3">
    <source>
        <dbReference type="Proteomes" id="UP000308038"/>
    </source>
</evidence>
<dbReference type="Proteomes" id="UP000308038">
    <property type="component" value="Unassembled WGS sequence"/>
</dbReference>
<proteinExistence type="predicted"/>
<organism evidence="2 3">
    <name type="scientific">Sphingomonas olei</name>
    <dbReference type="NCBI Taxonomy" id="1886787"/>
    <lineage>
        <taxon>Bacteria</taxon>
        <taxon>Pseudomonadati</taxon>
        <taxon>Pseudomonadota</taxon>
        <taxon>Alphaproteobacteria</taxon>
        <taxon>Sphingomonadales</taxon>
        <taxon>Sphingomonadaceae</taxon>
        <taxon>Sphingomonas</taxon>
    </lineage>
</organism>
<comment type="caution">
    <text evidence="2">The sequence shown here is derived from an EMBL/GenBank/DDBJ whole genome shotgun (WGS) entry which is preliminary data.</text>
</comment>
<sequence>MLKGVDAMSLKRRPMTLVIAAALMTTAMPGIAVAQGGTTLAAASTTARPPSGQGSYQDLLRTWSEFLEWRTGQANSKDFSPAAIEARRAQVGGYLSAMENMNVAGWERAQQVDWLAARAKMNEEDFLLRVSKPWERDPGFYVDQMLRVSFTELPAKGAALTTLRGQLREMPAIVARAKATLRNVPGDYADLALHNLTNADGVGHGHPYRKVPPAGIIGWFDDLEARAKTTQPAILPDIRAARAAAADLRTWLEAERPKMTAPAGVGEANFNWYVKNVKLLPYNTDQLRTIGHRETERLWGMHALEKHRNRNLPELTLPASEADYEKRKADTLRDIHAFLKDEEIITVPGDIGYLYVNVPWIVRPNGPNFWEQIQYRDPSPDLFHATIPGHAFDGQMDKRDTHPIRSKIDDGVRTEGWGTYLEEAAQRLGFFDKDRARTRELIDLFGIFRAVRVAGDLDLQLNRANVSQVVAEWQKYTPWLDADVARVDAEIYLRRPPGYGLGYTIGMVEMQKLLGDVRRHQGDKFVLRDFHDRMMTIGRIPLSLIRFEMTGNDDEVSTFWRRDPLPGGA</sequence>
<name>A0ABY2QKW3_9SPHN</name>
<feature type="chain" id="PRO_5045660491" evidence="1">
    <location>
        <begin position="35"/>
        <end position="569"/>
    </location>
</feature>
<accession>A0ABY2QKW3</accession>
<feature type="signal peptide" evidence="1">
    <location>
        <begin position="1"/>
        <end position="34"/>
    </location>
</feature>
<evidence type="ECO:0000256" key="1">
    <source>
        <dbReference type="SAM" id="SignalP"/>
    </source>
</evidence>
<reference evidence="2 3" key="1">
    <citation type="submission" date="2019-04" db="EMBL/GenBank/DDBJ databases">
        <title>Microbes associate with the intestines of laboratory mice.</title>
        <authorList>
            <person name="Navarre W."/>
            <person name="Wong E."/>
            <person name="Huang K.C."/>
            <person name="Tropini C."/>
            <person name="Ng K."/>
            <person name="Yu B."/>
        </authorList>
    </citation>
    <scope>NUCLEOTIDE SEQUENCE [LARGE SCALE GENOMIC DNA]</scope>
    <source>
        <strain evidence="2 3">NM83_B4-11</strain>
    </source>
</reference>
<dbReference type="EMBL" id="SSTI01000005">
    <property type="protein sequence ID" value="THG40253.1"/>
    <property type="molecule type" value="Genomic_DNA"/>
</dbReference>
<gene>
    <name evidence="2" type="ORF">E5988_08775</name>
</gene>
<protein>
    <submittedName>
        <fullName evidence="2">DUF885 domain-containing protein</fullName>
    </submittedName>
</protein>